<organism evidence="1 2">
    <name type="scientific">Deinococcus cellulosilyticus (strain DSM 18568 / NBRC 106333 / KACC 11606 / 5516J-15)</name>
    <dbReference type="NCBI Taxonomy" id="1223518"/>
    <lineage>
        <taxon>Bacteria</taxon>
        <taxon>Thermotogati</taxon>
        <taxon>Deinococcota</taxon>
        <taxon>Deinococci</taxon>
        <taxon>Deinococcales</taxon>
        <taxon>Deinococcaceae</taxon>
        <taxon>Deinococcus</taxon>
    </lineage>
</organism>
<evidence type="ECO:0000313" key="1">
    <source>
        <dbReference type="EMBL" id="GEM47196.1"/>
    </source>
</evidence>
<name>A0A511N447_DEIC1</name>
<protein>
    <submittedName>
        <fullName evidence="1">Uncharacterized protein</fullName>
    </submittedName>
</protein>
<accession>A0A511N447</accession>
<dbReference type="Proteomes" id="UP000321306">
    <property type="component" value="Unassembled WGS sequence"/>
</dbReference>
<dbReference type="EMBL" id="BJXB01000012">
    <property type="protein sequence ID" value="GEM47196.1"/>
    <property type="molecule type" value="Genomic_DNA"/>
</dbReference>
<dbReference type="AlphaFoldDB" id="A0A511N447"/>
<dbReference type="RefSeq" id="WP_146885264.1">
    <property type="nucleotide sequence ID" value="NZ_BJXB01000012.1"/>
</dbReference>
<sequence length="61" mass="7047">MKPKRIAYTFDERSYTDSLADHHNQQQESTVVIKNPQTGEERTVTIPHLGKRCPHCGRVIK</sequence>
<keyword evidence="2" id="KW-1185">Reference proteome</keyword>
<evidence type="ECO:0000313" key="2">
    <source>
        <dbReference type="Proteomes" id="UP000321306"/>
    </source>
</evidence>
<proteinExistence type="predicted"/>
<comment type="caution">
    <text evidence="1">The sequence shown here is derived from an EMBL/GenBank/DDBJ whole genome shotgun (WGS) entry which is preliminary data.</text>
</comment>
<gene>
    <name evidence="1" type="ORF">DC3_28310</name>
</gene>
<reference evidence="1 2" key="1">
    <citation type="submission" date="2019-07" db="EMBL/GenBank/DDBJ databases">
        <title>Whole genome shotgun sequence of Deinococcus cellulosilyticus NBRC 106333.</title>
        <authorList>
            <person name="Hosoyama A."/>
            <person name="Uohara A."/>
            <person name="Ohji S."/>
            <person name="Ichikawa N."/>
        </authorList>
    </citation>
    <scope>NUCLEOTIDE SEQUENCE [LARGE SCALE GENOMIC DNA]</scope>
    <source>
        <strain evidence="1 2">NBRC 106333</strain>
    </source>
</reference>